<dbReference type="Proteomes" id="UP000198406">
    <property type="component" value="Unassembled WGS sequence"/>
</dbReference>
<evidence type="ECO:0000256" key="1">
    <source>
        <dbReference type="SAM" id="MobiDB-lite"/>
    </source>
</evidence>
<proteinExistence type="predicted"/>
<feature type="compositionally biased region" description="Basic residues" evidence="1">
    <location>
        <begin position="1"/>
        <end position="15"/>
    </location>
</feature>
<protein>
    <submittedName>
        <fullName evidence="2">Uncharacterized protein</fullName>
    </submittedName>
</protein>
<organism evidence="2 3">
    <name type="scientific">Fistulifera solaris</name>
    <name type="common">Oleaginous diatom</name>
    <dbReference type="NCBI Taxonomy" id="1519565"/>
    <lineage>
        <taxon>Eukaryota</taxon>
        <taxon>Sar</taxon>
        <taxon>Stramenopiles</taxon>
        <taxon>Ochrophyta</taxon>
        <taxon>Bacillariophyta</taxon>
        <taxon>Bacillariophyceae</taxon>
        <taxon>Bacillariophycidae</taxon>
        <taxon>Naviculales</taxon>
        <taxon>Naviculaceae</taxon>
        <taxon>Fistulifera</taxon>
    </lineage>
</organism>
<feature type="region of interest" description="Disordered" evidence="1">
    <location>
        <begin position="65"/>
        <end position="142"/>
    </location>
</feature>
<dbReference type="InParanoid" id="A0A1Z5JUI5"/>
<keyword evidence="3" id="KW-1185">Reference proteome</keyword>
<comment type="caution">
    <text evidence="2">The sequence shown here is derived from an EMBL/GenBank/DDBJ whole genome shotgun (WGS) entry which is preliminary data.</text>
</comment>
<reference evidence="2 3" key="1">
    <citation type="journal article" date="2015" name="Plant Cell">
        <title>Oil accumulation by the oleaginous diatom Fistulifera solaris as revealed by the genome and transcriptome.</title>
        <authorList>
            <person name="Tanaka T."/>
            <person name="Maeda Y."/>
            <person name="Veluchamy A."/>
            <person name="Tanaka M."/>
            <person name="Abida H."/>
            <person name="Marechal E."/>
            <person name="Bowler C."/>
            <person name="Muto M."/>
            <person name="Sunaga Y."/>
            <person name="Tanaka M."/>
            <person name="Yoshino T."/>
            <person name="Taniguchi T."/>
            <person name="Fukuda Y."/>
            <person name="Nemoto M."/>
            <person name="Matsumoto M."/>
            <person name="Wong P.S."/>
            <person name="Aburatani S."/>
            <person name="Fujibuchi W."/>
        </authorList>
    </citation>
    <scope>NUCLEOTIDE SEQUENCE [LARGE SCALE GENOMIC DNA]</scope>
    <source>
        <strain evidence="2 3">JPCC DA0580</strain>
    </source>
</reference>
<feature type="region of interest" description="Disordered" evidence="1">
    <location>
        <begin position="1"/>
        <end position="24"/>
    </location>
</feature>
<name>A0A1Z5JUI5_FISSO</name>
<feature type="compositionally biased region" description="Polar residues" evidence="1">
    <location>
        <begin position="89"/>
        <end position="110"/>
    </location>
</feature>
<feature type="compositionally biased region" description="Low complexity" evidence="1">
    <location>
        <begin position="123"/>
        <end position="134"/>
    </location>
</feature>
<feature type="compositionally biased region" description="Polar residues" evidence="1">
    <location>
        <begin position="65"/>
        <end position="81"/>
    </location>
</feature>
<evidence type="ECO:0000313" key="2">
    <source>
        <dbReference type="EMBL" id="GAX17526.1"/>
    </source>
</evidence>
<sequence>MKQHKRSKKQNKRVKAASTTRLAPVVEEEVTATLSLSDEQLTSPFPLSSSSTLSNIDTHLTTSTMSEVRSVEGTSSVSAQPSRPPLQNIAPNQNHRTTVSNAHATSSVIQKRSVLSPVNTKNTAPPTVAETATPPEDPPADKVITTTQPTLEIVLGKVVEIVTEAERNQTDLEIERLQQLVDFLNSSKSSDTTEWSLTHTELQQMVLRVVLLAKESVRRGTPPPTGMMVWQQPDKTTVNLAWAPPHHVQITTDGVVLGERLCI</sequence>
<dbReference type="EMBL" id="BDSP01000118">
    <property type="protein sequence ID" value="GAX17526.1"/>
    <property type="molecule type" value="Genomic_DNA"/>
</dbReference>
<dbReference type="AlphaFoldDB" id="A0A1Z5JUI5"/>
<gene>
    <name evidence="2" type="ORF">FisN_18Lh172</name>
</gene>
<accession>A0A1Z5JUI5</accession>
<evidence type="ECO:0000313" key="3">
    <source>
        <dbReference type="Proteomes" id="UP000198406"/>
    </source>
</evidence>